<comment type="cofactor">
    <cofactor evidence="1">
        <name>Mg(2+)</name>
        <dbReference type="ChEBI" id="CHEBI:18420"/>
    </cofactor>
</comment>
<dbReference type="GO" id="GO:0016787">
    <property type="term" value="F:hydrolase activity"/>
    <property type="evidence" value="ECO:0007669"/>
    <property type="project" value="UniProtKB-KW"/>
</dbReference>
<reference evidence="5" key="1">
    <citation type="submission" date="2014-11" db="EMBL/GenBank/DDBJ databases">
        <title>Draft genome sequence of Hydrogenophaga intermedia S1.</title>
        <authorList>
            <person name="Gan H.M."/>
            <person name="Chew T.H."/>
            <person name="Stolz A."/>
        </authorList>
    </citation>
    <scope>NUCLEOTIDE SEQUENCE [LARGE SCALE GENOMIC DNA]</scope>
    <source>
        <strain evidence="5">S1</strain>
    </source>
</reference>
<protein>
    <submittedName>
        <fullName evidence="4">NUDIX hydrolase</fullName>
    </submittedName>
</protein>
<dbReference type="InterPro" id="IPR000086">
    <property type="entry name" value="NUDIX_hydrolase_dom"/>
</dbReference>
<dbReference type="InterPro" id="IPR020084">
    <property type="entry name" value="NUDIX_hydrolase_CS"/>
</dbReference>
<dbReference type="RefSeq" id="WP_009517190.1">
    <property type="nucleotide sequence ID" value="NZ_CCAE010000007.1"/>
</dbReference>
<evidence type="ECO:0000313" key="4">
    <source>
        <dbReference type="EMBL" id="CDN86961.1"/>
    </source>
</evidence>
<dbReference type="AlphaFoldDB" id="A0A1L1PQT4"/>
<name>A0A1L1PQT4_HYDIT</name>
<proteinExistence type="predicted"/>
<organism evidence="4 5">
    <name type="scientific">Hydrogenophaga intermedia</name>
    <dbReference type="NCBI Taxonomy" id="65786"/>
    <lineage>
        <taxon>Bacteria</taxon>
        <taxon>Pseudomonadati</taxon>
        <taxon>Pseudomonadota</taxon>
        <taxon>Betaproteobacteria</taxon>
        <taxon>Burkholderiales</taxon>
        <taxon>Comamonadaceae</taxon>
        <taxon>Hydrogenophaga</taxon>
    </lineage>
</organism>
<keyword evidence="2 4" id="KW-0378">Hydrolase</keyword>
<dbReference type="SUPFAM" id="SSF55811">
    <property type="entry name" value="Nudix"/>
    <property type="match status" value="1"/>
</dbReference>
<keyword evidence="5" id="KW-1185">Reference proteome</keyword>
<feature type="domain" description="Nudix hydrolase" evidence="3">
    <location>
        <begin position="106"/>
        <end position="248"/>
    </location>
</feature>
<evidence type="ECO:0000256" key="2">
    <source>
        <dbReference type="ARBA" id="ARBA00022801"/>
    </source>
</evidence>
<dbReference type="Proteomes" id="UP000028878">
    <property type="component" value="Unassembled WGS sequence"/>
</dbReference>
<sequence length="256" mass="27760">MDSVDKALPSWLSACAGRFAQVADAHRVPLEWHGRRIGSVHPALWPDVAPHWTNSDDAVATLQALARHLRGIGRTGPWRDEAVSVRDAEGLVVGAIERGVVRVLGIATEAVHLVGLAPDGRVWLQQRAFDKANDPGRWDTLMGGMVAHGESLDDTLARETWEEAGLRIADLRDLRWGRAFRMGKPTEDAGGLGQLVETIHWCVATLPDGVVPDNQDGEVAGFECVERDEAARRVLAGTCTDEAAWVLALALGWPVP</sequence>
<accession>A0A1L1PQT4</accession>
<dbReference type="InterPro" id="IPR015797">
    <property type="entry name" value="NUDIX_hydrolase-like_dom_sf"/>
</dbReference>
<dbReference type="Gene3D" id="3.90.79.10">
    <property type="entry name" value="Nucleoside Triphosphate Pyrophosphohydrolase"/>
    <property type="match status" value="1"/>
</dbReference>
<dbReference type="EMBL" id="CCAE010000007">
    <property type="protein sequence ID" value="CDN86961.1"/>
    <property type="molecule type" value="Genomic_DNA"/>
</dbReference>
<dbReference type="Pfam" id="PF00293">
    <property type="entry name" value="NUDIX"/>
    <property type="match status" value="1"/>
</dbReference>
<gene>
    <name evidence="4" type="ORF">BN948_01379</name>
</gene>
<evidence type="ECO:0000256" key="1">
    <source>
        <dbReference type="ARBA" id="ARBA00001946"/>
    </source>
</evidence>
<evidence type="ECO:0000259" key="3">
    <source>
        <dbReference type="PROSITE" id="PS51462"/>
    </source>
</evidence>
<dbReference type="PROSITE" id="PS51462">
    <property type="entry name" value="NUDIX"/>
    <property type="match status" value="1"/>
</dbReference>
<dbReference type="PROSITE" id="PS00893">
    <property type="entry name" value="NUDIX_BOX"/>
    <property type="match status" value="1"/>
</dbReference>
<evidence type="ECO:0000313" key="5">
    <source>
        <dbReference type="Proteomes" id="UP000028878"/>
    </source>
</evidence>